<name>A0A1R3JN92_COCAP</name>
<comment type="caution">
    <text evidence="2">The sequence shown here is derived from an EMBL/GenBank/DDBJ whole genome shotgun (WGS) entry which is preliminary data.</text>
</comment>
<evidence type="ECO:0000256" key="1">
    <source>
        <dbReference type="SAM" id="MobiDB-lite"/>
    </source>
</evidence>
<reference evidence="2 3" key="1">
    <citation type="submission" date="2013-09" db="EMBL/GenBank/DDBJ databases">
        <title>Corchorus capsularis genome sequencing.</title>
        <authorList>
            <person name="Alam M."/>
            <person name="Haque M.S."/>
            <person name="Islam M.S."/>
            <person name="Emdad E.M."/>
            <person name="Islam M.M."/>
            <person name="Ahmed B."/>
            <person name="Halim A."/>
            <person name="Hossen Q.M.M."/>
            <person name="Hossain M.Z."/>
            <person name="Ahmed R."/>
            <person name="Khan M.M."/>
            <person name="Islam R."/>
            <person name="Rashid M.M."/>
            <person name="Khan S.A."/>
            <person name="Rahman M.S."/>
            <person name="Alam M."/>
        </authorList>
    </citation>
    <scope>NUCLEOTIDE SEQUENCE [LARGE SCALE GENOMIC DNA]</scope>
    <source>
        <strain evidence="3">cv. CVL-1</strain>
        <tissue evidence="2">Whole seedling</tissue>
    </source>
</reference>
<evidence type="ECO:0000313" key="2">
    <source>
        <dbReference type="EMBL" id="OMO96352.1"/>
    </source>
</evidence>
<dbReference type="Proteomes" id="UP000188268">
    <property type="component" value="Unassembled WGS sequence"/>
</dbReference>
<evidence type="ECO:0000313" key="3">
    <source>
        <dbReference type="Proteomes" id="UP000188268"/>
    </source>
</evidence>
<dbReference type="Gramene" id="OMO96352">
    <property type="protein sequence ID" value="OMO96352"/>
    <property type="gene ID" value="CCACVL1_04990"/>
</dbReference>
<gene>
    <name evidence="2" type="ORF">CCACVL1_04990</name>
</gene>
<dbReference type="EMBL" id="AWWV01007465">
    <property type="protein sequence ID" value="OMO96352.1"/>
    <property type="molecule type" value="Genomic_DNA"/>
</dbReference>
<sequence length="82" mass="9064">MSLRYISRTCLKVVQWGKDQNPKGIIKPSQGRPKAESENSAQIRWVSGGSESAKVGATNGKGRSRETEKIENAMHLILWGPK</sequence>
<protein>
    <submittedName>
        <fullName evidence="2">Uncharacterized protein</fullName>
    </submittedName>
</protein>
<accession>A0A1R3JN92</accession>
<organism evidence="2 3">
    <name type="scientific">Corchorus capsularis</name>
    <name type="common">Jute</name>
    <dbReference type="NCBI Taxonomy" id="210143"/>
    <lineage>
        <taxon>Eukaryota</taxon>
        <taxon>Viridiplantae</taxon>
        <taxon>Streptophyta</taxon>
        <taxon>Embryophyta</taxon>
        <taxon>Tracheophyta</taxon>
        <taxon>Spermatophyta</taxon>
        <taxon>Magnoliopsida</taxon>
        <taxon>eudicotyledons</taxon>
        <taxon>Gunneridae</taxon>
        <taxon>Pentapetalae</taxon>
        <taxon>rosids</taxon>
        <taxon>malvids</taxon>
        <taxon>Malvales</taxon>
        <taxon>Malvaceae</taxon>
        <taxon>Grewioideae</taxon>
        <taxon>Apeibeae</taxon>
        <taxon>Corchorus</taxon>
    </lineage>
</organism>
<dbReference type="OrthoDB" id="1548845at2759"/>
<feature type="region of interest" description="Disordered" evidence="1">
    <location>
        <begin position="21"/>
        <end position="65"/>
    </location>
</feature>
<proteinExistence type="predicted"/>
<keyword evidence="3" id="KW-1185">Reference proteome</keyword>
<dbReference type="AlphaFoldDB" id="A0A1R3JN92"/>